<reference key="2">
    <citation type="journal article" date="2000" name="Nature">
        <title>Sequence and analysis of chromosome 3 of the plant Arabidopsis thaliana.</title>
        <authorList>
            <consortium name="European Union Chromosome 3 Arabidopsis Sequencing Consortium"/>
            <consortium name="Institute for Genomic Research"/>
            <consortium name="Kazusa DNA Research Institute"/>
            <person name="Salanoubat M."/>
            <person name="Lemcke K."/>
            <person name="Rieger M."/>
            <person name="Ansorge W."/>
            <person name="Unseld M."/>
            <person name="Fartmann B."/>
            <person name="Valle G."/>
            <person name="Blocker H."/>
            <person name="Perez-Alonso M."/>
            <person name="Obermaier B."/>
            <person name="Delseny M."/>
            <person name="Boutry M."/>
            <person name="Grivell L.A."/>
            <person name="Mache R."/>
            <person name="Puigdomenech P."/>
            <person name="De Simone V."/>
            <person name="Choisne N."/>
            <person name="Artiguenave F."/>
            <person name="Robert C."/>
            <person name="Brottier P."/>
            <person name="Wincker P."/>
            <person name="Cattolico L."/>
            <person name="Weissenbach J."/>
            <person name="Saurin W."/>
            <person name="Quetier F."/>
            <person name="Schafer M."/>
            <person name="Muller-Auer S."/>
            <person name="Gabel C."/>
            <person name="Fuchs M."/>
            <person name="Benes V."/>
            <person name="Wurmbach E."/>
            <person name="Drzonek H."/>
            <person name="Erfle H."/>
            <person name="Jordan N."/>
            <person name="Bangert S."/>
            <person name="Wiedelmann R."/>
            <person name="Kranz H."/>
            <person name="Voss H."/>
            <person name="Holland R."/>
            <person name="Brandt P."/>
            <person name="Nyakatura G."/>
            <person name="Vezzi A."/>
            <person name="D'Angelo M."/>
            <person name="Pallavicini A."/>
            <person name="Toppo S."/>
            <person name="Simionati B."/>
            <person name="Conrad A."/>
            <person name="Hornischer K."/>
            <person name="Kauer G."/>
            <person name="Lohnert T.H."/>
            <person name="Nordsiek G."/>
            <person name="Reichelt J."/>
            <person name="Scharfe M."/>
            <person name="Schon O."/>
            <person name="Bargues M."/>
            <person name="Terol J."/>
            <person name="Climent J."/>
            <person name="Navarro P."/>
            <person name="Collado C."/>
            <person name="Perez-Perez A."/>
            <person name="Ottenwalder B."/>
            <person name="Duchemin D."/>
            <person name="Cooke R."/>
            <person name="Laudie M."/>
            <person name="Berger-Llauro C."/>
            <person name="Purnelle B."/>
            <person name="Masuy D."/>
            <person name="de Haan M."/>
            <person name="Maarse A.C."/>
            <person name="Alcaraz J.P."/>
            <person name="Cottet A."/>
            <person name="Casacuberta E."/>
            <person name="Monfort A."/>
            <person name="Argiriou A."/>
            <person name="flores M."/>
            <person name="Liguori R."/>
            <person name="Vitale D."/>
            <person name="Mannhaupt G."/>
            <person name="Haase D."/>
            <person name="Schoof H."/>
            <person name="Rudd S."/>
            <person name="Zaccaria P."/>
            <person name="Mewes H.W."/>
            <person name="Mayer K.F."/>
            <person name="Kaul S."/>
            <person name="Town C.D."/>
            <person name="Koo H.L."/>
            <person name="Tallon L.J."/>
            <person name="Jenkins J."/>
            <person name="Rooney T."/>
            <person name="Rizzo M."/>
            <person name="Walts A."/>
            <person name="Utterback T."/>
            <person name="Fujii C.Y."/>
            <person name="Shea T.P."/>
            <person name="Creasy T.H."/>
            <person name="Haas B."/>
            <person name="Maiti R."/>
            <person name="Wu D."/>
            <person name="Peterson J."/>
            <person name="Van Aken S."/>
            <person name="Pai G."/>
            <person name="Militscher J."/>
            <person name="Sellers P."/>
            <person name="Gill J.E."/>
            <person name="Feldblyum T.V."/>
            <person name="Preuss D."/>
            <person name="Lin X."/>
            <person name="Nierman W.C."/>
            <person name="Salzberg S.L."/>
            <person name="White O."/>
            <person name="Venter J.C."/>
            <person name="Fraser C.M."/>
            <person name="Kaneko T."/>
            <person name="Nakamura Y."/>
            <person name="Sato S."/>
            <person name="Kato T."/>
            <person name="Asamizu E."/>
            <person name="Sasamoto S."/>
            <person name="Kimura T."/>
            <person name="Idesawa K."/>
            <person name="Kawashima K."/>
            <person name="Kishida Y."/>
            <person name="Kiyokawa C."/>
            <person name="Kohara M."/>
            <person name="Matsumoto M."/>
            <person name="Matsuno A."/>
            <person name="Muraki A."/>
            <person name="Nakayama S."/>
            <person name="Nakazaki N."/>
            <person name="Shinpo S."/>
            <person name="Takeuchi C."/>
            <person name="Wada T."/>
            <person name="Watanabe A."/>
            <person name="Yamada M."/>
            <person name="Yasuda M."/>
            <person name="Tabata S."/>
        </authorList>
    </citation>
    <scope>NUCLEOTIDE SEQUENCE [LARGE SCALE GENOMIC DNA]</scope>
    <source>
        <strain>cv. Columbia</strain>
    </source>
</reference>
<evidence type="ECO:0000259" key="2">
    <source>
        <dbReference type="Pfam" id="PF14214"/>
    </source>
</evidence>
<name>Q9M3G4_ARATH</name>
<dbReference type="AlphaFoldDB" id="Q9M3G4"/>
<dbReference type="InterPro" id="IPR025476">
    <property type="entry name" value="Helitron_helicase-like"/>
</dbReference>
<feature type="domain" description="Helitron helicase-like" evidence="2">
    <location>
        <begin position="138"/>
        <end position="237"/>
    </location>
</feature>
<proteinExistence type="predicted"/>
<feature type="compositionally biased region" description="Basic and acidic residues" evidence="1">
    <location>
        <begin position="358"/>
        <end position="368"/>
    </location>
</feature>
<dbReference type="PANTHER" id="PTHR45786">
    <property type="entry name" value="DNA BINDING PROTEIN-LIKE"/>
    <property type="match status" value="1"/>
</dbReference>
<dbReference type="PIR" id="T47290">
    <property type="entry name" value="T47290"/>
</dbReference>
<dbReference type="Pfam" id="PF14214">
    <property type="entry name" value="Helitron_like_N"/>
    <property type="match status" value="1"/>
</dbReference>
<evidence type="ECO:0000256" key="1">
    <source>
        <dbReference type="SAM" id="MobiDB-lite"/>
    </source>
</evidence>
<sequence>MLYARQIVLPSLKDSPEFLWHLLTSDDELSKHFRENIRAYNTLFSFTSIGSKVDHFLPKGPQPNMFAIQGENYHLIGALKPKSSAKAKFQQLYIADTENEVNNRYNIMSDPRIYNLPTAYEVAALIPGGFHEDMDKRGPRYMANNYLDAMAICQHFGLPSVFITFTCNPKWHEIVRFYKARNLKSEDRPDIICQIFKMKLDNLMYDLTTKYLLGKTVSCMYTIEFQKRGLLHAHILLFLHATNKLYTAEDTDKVITAEIPDKKKKLELYVLVKDCMIHGPCGVGHPNSPCMVNGQCKKYFSKSYYDTTKVDNDGFPVYRRHNTGIYAEKNGLIKYLFKYVHKEHDRVTVTIEPNNQDTTKKEKDELNKKPPSRRVHASAKNLPKAAPFPTKLLVEEIPNHFTWNSKEKKFMIKERGFAIGRTNFVPHTIEDAYYLRILLNIKRGVTSYKDLKTVKGVIHESFRDAVFALGLLHDDKEYMNGFKDANFCCSAKLCPSRTTLGTPQGFASLRGESSGEMTGCELAEDSDPWIFSRVPPGSLQL</sequence>
<accession>Q9M3G4</accession>
<evidence type="ECO:0000313" key="3">
    <source>
        <dbReference type="EMBL" id="CAB87724.1"/>
    </source>
</evidence>
<protein>
    <submittedName>
        <fullName evidence="3">Uncharacterized protein T14K23_30</fullName>
    </submittedName>
</protein>
<reference evidence="3" key="1">
    <citation type="submission" date="1999-11" db="EMBL/GenBank/DDBJ databases">
        <authorList>
            <person name="Nyakatura G."/>
            <person name="Fartmann B."/>
            <person name="Dauner D."/>
            <person name="Sterr W."/>
            <person name="Holland R."/>
            <person name="Weichselgartner M."/>
            <person name="Mewes H.W."/>
            <person name="Rudd S."/>
            <person name="Lemcke K."/>
            <person name="Mayer K.F.X."/>
            <person name="Quetier F."/>
            <person name="Salanoubat M."/>
        </authorList>
    </citation>
    <scope>NUCLEOTIDE SEQUENCE</scope>
</reference>
<dbReference type="EMBL" id="AL132909">
    <property type="protein sequence ID" value="CAB87724.1"/>
    <property type="molecule type" value="Genomic_DNA"/>
</dbReference>
<gene>
    <name evidence="3" type="primary">T14K23_30</name>
</gene>
<feature type="region of interest" description="Disordered" evidence="1">
    <location>
        <begin position="352"/>
        <end position="380"/>
    </location>
</feature>
<organism evidence="3">
    <name type="scientific">Arabidopsis thaliana</name>
    <name type="common">Mouse-ear cress</name>
    <dbReference type="NCBI Taxonomy" id="3702"/>
    <lineage>
        <taxon>Eukaryota</taxon>
        <taxon>Viridiplantae</taxon>
        <taxon>Streptophyta</taxon>
        <taxon>Embryophyta</taxon>
        <taxon>Tracheophyta</taxon>
        <taxon>Spermatophyta</taxon>
        <taxon>Magnoliopsida</taxon>
        <taxon>eudicotyledons</taxon>
        <taxon>Gunneridae</taxon>
        <taxon>Pentapetalae</taxon>
        <taxon>rosids</taxon>
        <taxon>malvids</taxon>
        <taxon>Brassicales</taxon>
        <taxon>Brassicaceae</taxon>
        <taxon>Camelineae</taxon>
        <taxon>Arabidopsis</taxon>
    </lineage>
</organism>
<dbReference type="PANTHER" id="PTHR45786:SF66">
    <property type="entry name" value="HOOK MOTIF PROTEIN, PUTATIVE-RELATED"/>
    <property type="match status" value="1"/>
</dbReference>
<reference evidence="3" key="3">
    <citation type="submission" date="2000-04" db="EMBL/GenBank/DDBJ databases">
        <authorList>
            <person name="EU Arabidopsis sequencing project"/>
        </authorList>
    </citation>
    <scope>NUCLEOTIDE SEQUENCE</scope>
</reference>